<gene>
    <name evidence="1" type="ORF">M011DRAFT_337236</name>
</gene>
<keyword evidence="2" id="KW-1185">Reference proteome</keyword>
<proteinExistence type="predicted"/>
<dbReference type="EMBL" id="MU006568">
    <property type="protein sequence ID" value="KAF2748756.1"/>
    <property type="molecule type" value="Genomic_DNA"/>
</dbReference>
<evidence type="ECO:0000313" key="1">
    <source>
        <dbReference type="EMBL" id="KAF2748756.1"/>
    </source>
</evidence>
<dbReference type="Proteomes" id="UP000799440">
    <property type="component" value="Unassembled WGS sequence"/>
</dbReference>
<accession>A0A6A6VG18</accession>
<sequence length="237" mass="25074">MRLYPGTKSVLSDITQCKQPAALSKKRPSTKHDASSAPLHSIVTRPCMSFSHLSVTLASSTLEPGGSVLGGRHGRDEISMTSSAFSQFCLPPPSTHQHQQLSAPSCIACAPSPADVPAQPSAVYQSRGESLLRLHQPMAVVAAVALPALPWHLFVSQNQAKIPLKRDAGAPSAAYKPSSTARRLLHCRLPSFLITPPPVSGPCMCLADLNCASLSREGSTVVHLHTHLAFSLTPLPA</sequence>
<organism evidence="1 2">
    <name type="scientific">Sporormia fimetaria CBS 119925</name>
    <dbReference type="NCBI Taxonomy" id="1340428"/>
    <lineage>
        <taxon>Eukaryota</taxon>
        <taxon>Fungi</taxon>
        <taxon>Dikarya</taxon>
        <taxon>Ascomycota</taxon>
        <taxon>Pezizomycotina</taxon>
        <taxon>Dothideomycetes</taxon>
        <taxon>Pleosporomycetidae</taxon>
        <taxon>Pleosporales</taxon>
        <taxon>Sporormiaceae</taxon>
        <taxon>Sporormia</taxon>
    </lineage>
</organism>
<protein>
    <submittedName>
        <fullName evidence="1">Uncharacterized protein</fullName>
    </submittedName>
</protein>
<dbReference type="AlphaFoldDB" id="A0A6A6VG18"/>
<reference evidence="1" key="1">
    <citation type="journal article" date="2020" name="Stud. Mycol.">
        <title>101 Dothideomycetes genomes: a test case for predicting lifestyles and emergence of pathogens.</title>
        <authorList>
            <person name="Haridas S."/>
            <person name="Albert R."/>
            <person name="Binder M."/>
            <person name="Bloem J."/>
            <person name="Labutti K."/>
            <person name="Salamov A."/>
            <person name="Andreopoulos B."/>
            <person name="Baker S."/>
            <person name="Barry K."/>
            <person name="Bills G."/>
            <person name="Bluhm B."/>
            <person name="Cannon C."/>
            <person name="Castanera R."/>
            <person name="Culley D."/>
            <person name="Daum C."/>
            <person name="Ezra D."/>
            <person name="Gonzalez J."/>
            <person name="Henrissat B."/>
            <person name="Kuo A."/>
            <person name="Liang C."/>
            <person name="Lipzen A."/>
            <person name="Lutzoni F."/>
            <person name="Magnuson J."/>
            <person name="Mondo S."/>
            <person name="Nolan M."/>
            <person name="Ohm R."/>
            <person name="Pangilinan J."/>
            <person name="Park H.-J."/>
            <person name="Ramirez L."/>
            <person name="Alfaro M."/>
            <person name="Sun H."/>
            <person name="Tritt A."/>
            <person name="Yoshinaga Y."/>
            <person name="Zwiers L.-H."/>
            <person name="Turgeon B."/>
            <person name="Goodwin S."/>
            <person name="Spatafora J."/>
            <person name="Crous P."/>
            <person name="Grigoriev I."/>
        </authorList>
    </citation>
    <scope>NUCLEOTIDE SEQUENCE</scope>
    <source>
        <strain evidence="1">CBS 119925</strain>
    </source>
</reference>
<name>A0A6A6VG18_9PLEO</name>
<evidence type="ECO:0000313" key="2">
    <source>
        <dbReference type="Proteomes" id="UP000799440"/>
    </source>
</evidence>